<comment type="caution">
    <text evidence="5">The sequence shown here is derived from an EMBL/GenBank/DDBJ whole genome shotgun (WGS) entry which is preliminary data.</text>
</comment>
<protein>
    <recommendedName>
        <fullName evidence="3">Nuclease SbcCD subunit C</fullName>
    </recommendedName>
</protein>
<reference evidence="5 6" key="1">
    <citation type="submission" date="2019-05" db="EMBL/GenBank/DDBJ databases">
        <title>We sequenced the genome of Paenibacillus hemerocallicola KCTC 33185 for further insight into its adaptation and study the phylogeny of Paenibacillus.</title>
        <authorList>
            <person name="Narsing Rao M.P."/>
        </authorList>
    </citation>
    <scope>NUCLEOTIDE SEQUENCE [LARGE SCALE GENOMIC DNA]</scope>
    <source>
        <strain evidence="5 6">KCTC 33185</strain>
    </source>
</reference>
<evidence type="ECO:0000256" key="3">
    <source>
        <dbReference type="ARBA" id="ARBA00013368"/>
    </source>
</evidence>
<gene>
    <name evidence="5" type="ORF">FE784_00595</name>
</gene>
<keyword evidence="6" id="KW-1185">Reference proteome</keyword>
<dbReference type="EMBL" id="VDCQ01000001">
    <property type="protein sequence ID" value="TNJ68198.1"/>
    <property type="molecule type" value="Genomic_DNA"/>
</dbReference>
<evidence type="ECO:0000256" key="2">
    <source>
        <dbReference type="ARBA" id="ARBA00011322"/>
    </source>
</evidence>
<dbReference type="PANTHER" id="PTHR32114:SF2">
    <property type="entry name" value="ABC TRANSPORTER ABCH.3"/>
    <property type="match status" value="1"/>
</dbReference>
<sequence>MKKILLDRLTFRNFKGFRQFALDANGGNLDVYGDNATGKTTLFDGFTWLLFGKDSANNTNFEIKELDSSGKVRQHRLEHEVEGVLLVDGRRRTFRRVFAEKWTKKRGALRETFSGHETDYYVDEVPVSKGEYDAEVAELIPEDLFKLLTNPSYFNDDKHFDWKARRKLLLEVCGGVSDAEVLHSKPELTPLESVLKERDAEKHKDHLKSRMSRINGDIKDIPTRISEAQRAMPNVADLSEELLKEDIESLRTRIAERNAELTRIKDGGEIAVKERRLREIETEQLSIKNRLQTAALIAVASQRDVVSQLHQGIDRLRRLIDDGDHRIHRNQQSIEDLEQKRVQLRSEFTAAKAAEHVHTADDNCPSCGQILPEERRKEAQDKALAAFNRAKAEQLETIQRRGQAAKAEAERLAGENDRYRRDIDHAKAELQPLETQAAAANAELERLRAGIQDPASDPEFARFQEEAERLRVEIADLRVNGQQAAAGVERAVADLQREVSAFESDKAKFEQVRKQQARIVELEQQESKLAGEYEQLQHELYLTEEFTRAKVNLLQSRIDSKFRFARFRLFEEQVNGGLKECCETLYNGVPYDKGLNNAARINVGIDIINTLSQHYGVSAPIFVDNAEAVTQLAETAAQVIRLIVPPAFDNLPQEAQESLIALHGSIRKAQEQWTKQNKQLRIEAAGTGEDDLLVVDNEVIA</sequence>
<evidence type="ECO:0000256" key="4">
    <source>
        <dbReference type="SAM" id="Coils"/>
    </source>
</evidence>
<feature type="coiled-coil region" evidence="4">
    <location>
        <begin position="327"/>
        <end position="354"/>
    </location>
</feature>
<comment type="similarity">
    <text evidence="1">Belongs to the SMC family. SbcC subfamily.</text>
</comment>
<dbReference type="SUPFAM" id="SSF52540">
    <property type="entry name" value="P-loop containing nucleoside triphosphate hydrolases"/>
    <property type="match status" value="1"/>
</dbReference>
<dbReference type="InterPro" id="IPR027417">
    <property type="entry name" value="P-loop_NTPase"/>
</dbReference>
<evidence type="ECO:0000313" key="6">
    <source>
        <dbReference type="Proteomes" id="UP000307943"/>
    </source>
</evidence>
<dbReference type="PANTHER" id="PTHR32114">
    <property type="entry name" value="ABC TRANSPORTER ABCH.3"/>
    <property type="match status" value="1"/>
</dbReference>
<keyword evidence="4" id="KW-0175">Coiled coil</keyword>
<dbReference type="RefSeq" id="WP_139600175.1">
    <property type="nucleotide sequence ID" value="NZ_VDCQ01000001.1"/>
</dbReference>
<name>A0A5C4TGU3_9BACL</name>
<evidence type="ECO:0000313" key="5">
    <source>
        <dbReference type="EMBL" id="TNJ68198.1"/>
    </source>
</evidence>
<accession>A0A5C4TGU3</accession>
<dbReference type="AlphaFoldDB" id="A0A5C4TGU3"/>
<organism evidence="5 6">
    <name type="scientific">Paenibacillus hemerocallicola</name>
    <dbReference type="NCBI Taxonomy" id="1172614"/>
    <lineage>
        <taxon>Bacteria</taxon>
        <taxon>Bacillati</taxon>
        <taxon>Bacillota</taxon>
        <taxon>Bacilli</taxon>
        <taxon>Bacillales</taxon>
        <taxon>Paenibacillaceae</taxon>
        <taxon>Paenibacillus</taxon>
    </lineage>
</organism>
<dbReference type="SUPFAM" id="SSF75712">
    <property type="entry name" value="Rad50 coiled-coil Zn hook"/>
    <property type="match status" value="1"/>
</dbReference>
<proteinExistence type="inferred from homology"/>
<dbReference type="Gene3D" id="3.40.50.300">
    <property type="entry name" value="P-loop containing nucleotide triphosphate hydrolases"/>
    <property type="match status" value="1"/>
</dbReference>
<dbReference type="OrthoDB" id="1698838at2"/>
<evidence type="ECO:0000256" key="1">
    <source>
        <dbReference type="ARBA" id="ARBA00006930"/>
    </source>
</evidence>
<comment type="subunit">
    <text evidence="2">Heterodimer of SbcC and SbcD.</text>
</comment>
<feature type="coiled-coil region" evidence="4">
    <location>
        <begin position="395"/>
        <end position="539"/>
    </location>
</feature>
<dbReference type="Proteomes" id="UP000307943">
    <property type="component" value="Unassembled WGS sequence"/>
</dbReference>